<dbReference type="GO" id="GO:0050660">
    <property type="term" value="F:flavin adenine dinucleotide binding"/>
    <property type="evidence" value="ECO:0007669"/>
    <property type="project" value="InterPro"/>
</dbReference>
<dbReference type="OrthoDB" id="1154541at2"/>
<dbReference type="InterPro" id="IPR036188">
    <property type="entry name" value="FAD/NAD-bd_sf"/>
</dbReference>
<keyword evidence="3" id="KW-0285">Flavoprotein</keyword>
<sequence length="565" mass="63612">MNVKDKHTFDAIVIGSGISGGWSAKELTEKGLKTLLLDRGRDVKHVTDYPTAMHNPWDFPHGGQVPLELKKDYKIASKNFIFSEATSHFLTKDEEQAYIQEKPYDWIRAYHVGGRSLLWGRHTQRWSDFDFTGPARDGFAVDWPIRYKDIAPWYSYVEKFVGISGNKDGLATLPDGDFIKPFDLSCVEKHFGQVLKNKYTDRHVIIARTANLSQADKIHMSVGRSQCQNRTLCERGCPYGGYFSSNSATLPAAYKTGNLTLKTHAIAHSIIFDEKKNKAIGVRVVNALTHEMEEYFASIIFVNASPLATNLILLNSISSRFPNGLGNDSGILGTHMAFHSYRGRITAEYDGDLAYKTEGKRPTSGYIPRFRNVYQQETDFLRGYASNLSASRIVENAKDLVGESLKQSLLAQKLGNWHINVGMMGETIPKAHSTVQLDKQLKDKYGIPQLRVSVAYDDNDEKMLKDFHQQFTEMYEAAGFKNIQPIDTKRVPGNENHEMGGVRMGKDPKTSMLNAFNQMHHCKNVFVTDGSCMTSTSTQNPSLTYMALTARAVDYAIREKKKLNL</sequence>
<accession>A0A2S2DST1</accession>
<dbReference type="EMBL" id="CP029346">
    <property type="protein sequence ID" value="AWL07887.1"/>
    <property type="molecule type" value="Genomic_DNA"/>
</dbReference>
<evidence type="ECO:0000256" key="1">
    <source>
        <dbReference type="ARBA" id="ARBA00001974"/>
    </source>
</evidence>
<dbReference type="EC" id="1.1.99.3" evidence="9"/>
<evidence type="ECO:0000256" key="3">
    <source>
        <dbReference type="ARBA" id="ARBA00022630"/>
    </source>
</evidence>
<evidence type="ECO:0000256" key="4">
    <source>
        <dbReference type="ARBA" id="ARBA00022827"/>
    </source>
</evidence>
<keyword evidence="10" id="KW-1185">Reference proteome</keyword>
<dbReference type="InterPro" id="IPR000172">
    <property type="entry name" value="GMC_OxRdtase_N"/>
</dbReference>
<dbReference type="InterPro" id="IPR007867">
    <property type="entry name" value="GMC_OxRtase_C"/>
</dbReference>
<evidence type="ECO:0000256" key="5">
    <source>
        <dbReference type="ARBA" id="ARBA00023002"/>
    </source>
</evidence>
<keyword evidence="4" id="KW-0274">FAD</keyword>
<evidence type="ECO:0000256" key="6">
    <source>
        <dbReference type="SAM" id="MobiDB-lite"/>
    </source>
</evidence>
<feature type="compositionally biased region" description="Basic and acidic residues" evidence="6">
    <location>
        <begin position="487"/>
        <end position="506"/>
    </location>
</feature>
<gene>
    <name evidence="9" type="ORF">HME7025_00001</name>
</gene>
<evidence type="ECO:0000256" key="2">
    <source>
        <dbReference type="ARBA" id="ARBA00010790"/>
    </source>
</evidence>
<feature type="region of interest" description="Disordered" evidence="6">
    <location>
        <begin position="486"/>
        <end position="506"/>
    </location>
</feature>
<comment type="cofactor">
    <cofactor evidence="1">
        <name>FAD</name>
        <dbReference type="ChEBI" id="CHEBI:57692"/>
    </cofactor>
</comment>
<dbReference type="RefSeq" id="WP_109321668.1">
    <property type="nucleotide sequence ID" value="NZ_CP029346.1"/>
</dbReference>
<comment type="similarity">
    <text evidence="2">Belongs to the GMC oxidoreductase family.</text>
</comment>
<evidence type="ECO:0000313" key="9">
    <source>
        <dbReference type="EMBL" id="AWL07887.1"/>
    </source>
</evidence>
<organism evidence="9 10">
    <name type="scientific">Aquirufa nivalisilvae</name>
    <dbReference type="NCBI Taxonomy" id="2516557"/>
    <lineage>
        <taxon>Bacteria</taxon>
        <taxon>Pseudomonadati</taxon>
        <taxon>Bacteroidota</taxon>
        <taxon>Cytophagia</taxon>
        <taxon>Cytophagales</taxon>
        <taxon>Flectobacillaceae</taxon>
        <taxon>Aquirufa</taxon>
    </lineage>
</organism>
<keyword evidence="5 9" id="KW-0560">Oxidoreductase</keyword>
<feature type="domain" description="Glucose-methanol-choline oxidoreductase N-terminal" evidence="7">
    <location>
        <begin position="225"/>
        <end position="316"/>
    </location>
</feature>
<dbReference type="KEGG" id="psez:HME7025_00001"/>
<dbReference type="SUPFAM" id="SSF54373">
    <property type="entry name" value="FAD-linked reductases, C-terminal domain"/>
    <property type="match status" value="1"/>
</dbReference>
<feature type="domain" description="Glucose-methanol-choline oxidoreductase C-terminal" evidence="8">
    <location>
        <begin position="429"/>
        <end position="548"/>
    </location>
</feature>
<dbReference type="AlphaFoldDB" id="A0A2S2DST1"/>
<proteinExistence type="inferred from homology"/>
<protein>
    <submittedName>
        <fullName evidence="9">Gluconate 2-dehydrogenase (Acceptor)</fullName>
        <ecNumber evidence="9">1.1.99.3</ecNumber>
    </submittedName>
</protein>
<evidence type="ECO:0000259" key="7">
    <source>
        <dbReference type="Pfam" id="PF00732"/>
    </source>
</evidence>
<dbReference type="PANTHER" id="PTHR42784:SF1">
    <property type="entry name" value="PYRANOSE 2-OXIDASE"/>
    <property type="match status" value="1"/>
</dbReference>
<evidence type="ECO:0000259" key="8">
    <source>
        <dbReference type="Pfam" id="PF05199"/>
    </source>
</evidence>
<dbReference type="PANTHER" id="PTHR42784">
    <property type="entry name" value="PYRANOSE 2-OXIDASE"/>
    <property type="match status" value="1"/>
</dbReference>
<dbReference type="Gene3D" id="3.50.50.60">
    <property type="entry name" value="FAD/NAD(P)-binding domain"/>
    <property type="match status" value="2"/>
</dbReference>
<dbReference type="InterPro" id="IPR051473">
    <property type="entry name" value="P2Ox-like"/>
</dbReference>
<dbReference type="GO" id="GO:0033717">
    <property type="term" value="F:gluconate 2-dehydrogenase (acceptor) activity"/>
    <property type="evidence" value="ECO:0007669"/>
    <property type="project" value="UniProtKB-EC"/>
</dbReference>
<dbReference type="Pfam" id="PF05199">
    <property type="entry name" value="GMC_oxred_C"/>
    <property type="match status" value="1"/>
</dbReference>
<dbReference type="SUPFAM" id="SSF51905">
    <property type="entry name" value="FAD/NAD(P)-binding domain"/>
    <property type="match status" value="1"/>
</dbReference>
<reference evidence="10" key="1">
    <citation type="submission" date="2018-05" db="EMBL/GenBank/DDBJ databases">
        <title>Pseudarcicella sp. HME7025 Genome sequencing and assembly.</title>
        <authorList>
            <person name="Kim H."/>
            <person name="Kang H."/>
            <person name="Joh K."/>
        </authorList>
    </citation>
    <scope>NUCLEOTIDE SEQUENCE [LARGE SCALE GENOMIC DNA]</scope>
    <source>
        <strain evidence="10">HME7025</strain>
    </source>
</reference>
<dbReference type="Pfam" id="PF00732">
    <property type="entry name" value="GMC_oxred_N"/>
    <property type="match status" value="1"/>
</dbReference>
<dbReference type="Proteomes" id="UP000245468">
    <property type="component" value="Chromosome"/>
</dbReference>
<evidence type="ECO:0000313" key="10">
    <source>
        <dbReference type="Proteomes" id="UP000245468"/>
    </source>
</evidence>
<name>A0A2S2DST1_9BACT</name>